<accession>A0ABW3XTM9</accession>
<proteinExistence type="predicted"/>
<dbReference type="RefSeq" id="WP_381240481.1">
    <property type="nucleotide sequence ID" value="NZ_JBHSKH010000081.1"/>
</dbReference>
<gene>
    <name evidence="1" type="ORF">ACFQ5X_42165</name>
</gene>
<evidence type="ECO:0000313" key="2">
    <source>
        <dbReference type="Proteomes" id="UP001597058"/>
    </source>
</evidence>
<evidence type="ECO:0008006" key="3">
    <source>
        <dbReference type="Google" id="ProtNLM"/>
    </source>
</evidence>
<protein>
    <recommendedName>
        <fullName evidence="3">Immunity protein Imm1</fullName>
    </recommendedName>
</protein>
<dbReference type="EMBL" id="JBHTMM010000117">
    <property type="protein sequence ID" value="MFD1312376.1"/>
    <property type="molecule type" value="Genomic_DNA"/>
</dbReference>
<reference evidence="2" key="1">
    <citation type="journal article" date="2019" name="Int. J. Syst. Evol. Microbiol.">
        <title>The Global Catalogue of Microorganisms (GCM) 10K type strain sequencing project: providing services to taxonomists for standard genome sequencing and annotation.</title>
        <authorList>
            <consortium name="The Broad Institute Genomics Platform"/>
            <consortium name="The Broad Institute Genome Sequencing Center for Infectious Disease"/>
            <person name="Wu L."/>
            <person name="Ma J."/>
        </authorList>
    </citation>
    <scope>NUCLEOTIDE SEQUENCE [LARGE SCALE GENOMIC DNA]</scope>
    <source>
        <strain evidence="2">CGMCC 4.7020</strain>
    </source>
</reference>
<dbReference type="Proteomes" id="UP001597058">
    <property type="component" value="Unassembled WGS sequence"/>
</dbReference>
<sequence length="146" mass="15750">MTDQLPHDPYITAVIEALTAAGLEPDSYWTSDAEIDPYAAGEDAGCITMLSAVIGWDDDTDDDTGGLFLFWDHPAEQWQYARPRAEGGNTEPEFLPTLGRYSDPAAVVATVRALLAGESLPEGHAPYWHPADSVRAAVDAWAADES</sequence>
<name>A0ABW3XTM9_9ACTN</name>
<evidence type="ECO:0000313" key="1">
    <source>
        <dbReference type="EMBL" id="MFD1312376.1"/>
    </source>
</evidence>
<comment type="caution">
    <text evidence="1">The sequence shown here is derived from an EMBL/GenBank/DDBJ whole genome shotgun (WGS) entry which is preliminary data.</text>
</comment>
<keyword evidence="2" id="KW-1185">Reference proteome</keyword>
<organism evidence="1 2">
    <name type="scientific">Streptomyces kaempferi</name>
    <dbReference type="NCBI Taxonomy" id="333725"/>
    <lineage>
        <taxon>Bacteria</taxon>
        <taxon>Bacillati</taxon>
        <taxon>Actinomycetota</taxon>
        <taxon>Actinomycetes</taxon>
        <taxon>Kitasatosporales</taxon>
        <taxon>Streptomycetaceae</taxon>
        <taxon>Streptomyces</taxon>
    </lineage>
</organism>